<proteinExistence type="predicted"/>
<dbReference type="EMBL" id="CAXAMN010022851">
    <property type="protein sequence ID" value="CAK9073149.1"/>
    <property type="molecule type" value="Genomic_DNA"/>
</dbReference>
<reference evidence="3 4" key="1">
    <citation type="submission" date="2024-02" db="EMBL/GenBank/DDBJ databases">
        <authorList>
            <person name="Chen Y."/>
            <person name="Shah S."/>
            <person name="Dougan E. K."/>
            <person name="Thang M."/>
            <person name="Chan C."/>
        </authorList>
    </citation>
    <scope>NUCLEOTIDE SEQUENCE [LARGE SCALE GENOMIC DNA]</scope>
</reference>
<evidence type="ECO:0000256" key="1">
    <source>
        <dbReference type="SAM" id="Phobius"/>
    </source>
</evidence>
<feature type="transmembrane region" description="Helical" evidence="1">
    <location>
        <begin position="45"/>
        <end position="68"/>
    </location>
</feature>
<sequence length="105" mass="11911">VFALDLGDLDVLRDATWTTNGEQGGLEICYFGWVKMVERKRISQFVAASCLLTCVAAFGIMCICTILPNAMLFPSTNVEWRHKNHIGFEDEPRRSARTQERDSQL</sequence>
<keyword evidence="4" id="KW-1185">Reference proteome</keyword>
<name>A0ABP0PE23_9DINO</name>
<evidence type="ECO:0000313" key="3">
    <source>
        <dbReference type="EMBL" id="CAK9073149.1"/>
    </source>
</evidence>
<comment type="caution">
    <text evidence="3">The sequence shown here is derived from an EMBL/GenBank/DDBJ whole genome shotgun (WGS) entry which is preliminary data.</text>
</comment>
<evidence type="ECO:0000313" key="2">
    <source>
        <dbReference type="EMBL" id="CAK9073093.1"/>
    </source>
</evidence>
<gene>
    <name evidence="2" type="ORF">CCMP2556_LOCUS35956</name>
    <name evidence="3" type="ORF">CCMP2556_LOCUS35995</name>
</gene>
<evidence type="ECO:0000313" key="4">
    <source>
        <dbReference type="Proteomes" id="UP001642484"/>
    </source>
</evidence>
<dbReference type="EMBL" id="CAXAMN010022840">
    <property type="protein sequence ID" value="CAK9073093.1"/>
    <property type="molecule type" value="Genomic_DNA"/>
</dbReference>
<keyword evidence="1" id="KW-0472">Membrane</keyword>
<dbReference type="Proteomes" id="UP001642484">
    <property type="component" value="Unassembled WGS sequence"/>
</dbReference>
<protein>
    <submittedName>
        <fullName evidence="3">Uncharacterized protein</fullName>
    </submittedName>
</protein>
<keyword evidence="1" id="KW-0812">Transmembrane</keyword>
<accession>A0ABP0PE23</accession>
<feature type="non-terminal residue" evidence="3">
    <location>
        <position position="1"/>
    </location>
</feature>
<feature type="non-terminal residue" evidence="3">
    <location>
        <position position="105"/>
    </location>
</feature>
<keyword evidence="1" id="KW-1133">Transmembrane helix</keyword>
<organism evidence="3 4">
    <name type="scientific">Durusdinium trenchii</name>
    <dbReference type="NCBI Taxonomy" id="1381693"/>
    <lineage>
        <taxon>Eukaryota</taxon>
        <taxon>Sar</taxon>
        <taxon>Alveolata</taxon>
        <taxon>Dinophyceae</taxon>
        <taxon>Suessiales</taxon>
        <taxon>Symbiodiniaceae</taxon>
        <taxon>Durusdinium</taxon>
    </lineage>
</organism>